<evidence type="ECO:0000256" key="6">
    <source>
        <dbReference type="ARBA" id="ARBA00023136"/>
    </source>
</evidence>
<dbReference type="Gene3D" id="3.40.1350.100">
    <property type="match status" value="2"/>
</dbReference>
<comment type="similarity">
    <text evidence="10">Belongs to the RRP36 family.</text>
</comment>
<reference evidence="12" key="2">
    <citation type="submission" date="2020-08" db="EMBL/GenBank/DDBJ databases">
        <title>Plant Genome Project.</title>
        <authorList>
            <person name="Zhang R.-G."/>
        </authorList>
    </citation>
    <scope>NUCLEOTIDE SEQUENCE</scope>
    <source>
        <strain evidence="12">Huo1</strain>
        <tissue evidence="12">Leaf</tissue>
    </source>
</reference>
<keyword evidence="6" id="KW-0472">Membrane</keyword>
<dbReference type="GO" id="GO:0031972">
    <property type="term" value="C:chloroplast intermembrane space"/>
    <property type="evidence" value="ECO:0007669"/>
    <property type="project" value="UniProtKB-SubCell"/>
</dbReference>
<feature type="compositionally biased region" description="Basic residues" evidence="11">
    <location>
        <begin position="58"/>
        <end position="71"/>
    </location>
</feature>
<dbReference type="Pfam" id="PF06102">
    <property type="entry name" value="RRP36"/>
    <property type="match status" value="1"/>
</dbReference>
<keyword evidence="2" id="KW-0150">Chloroplast</keyword>
<dbReference type="PANTHER" id="PTHR33926:SF4">
    <property type="entry name" value="PROTEIN TIC 22, CHLOROPLASTIC"/>
    <property type="match status" value="1"/>
</dbReference>
<dbReference type="GO" id="GO:0015031">
    <property type="term" value="P:protein transport"/>
    <property type="evidence" value="ECO:0007669"/>
    <property type="project" value="UniProtKB-KW"/>
</dbReference>
<keyword evidence="10" id="KW-0698">rRNA processing</keyword>
<protein>
    <recommendedName>
        <fullName evidence="10">rRNA biogenesis protein RRP36</fullName>
    </recommendedName>
</protein>
<dbReference type="InterPro" id="IPR009292">
    <property type="entry name" value="RRP36"/>
</dbReference>
<dbReference type="InterPro" id="IPR007378">
    <property type="entry name" value="Tic22-like"/>
</dbReference>
<dbReference type="AlphaFoldDB" id="A0A8X8YYB7"/>
<feature type="region of interest" description="Disordered" evidence="11">
    <location>
        <begin position="1"/>
        <end position="30"/>
    </location>
</feature>
<dbReference type="GO" id="GO:0006364">
    <property type="term" value="P:rRNA processing"/>
    <property type="evidence" value="ECO:0007669"/>
    <property type="project" value="UniProtKB-UniRule"/>
</dbReference>
<dbReference type="FunFam" id="3.40.1350.100:FF:000001">
    <property type="entry name" value="Protein TIC 22, chloroplastic"/>
    <property type="match status" value="1"/>
</dbReference>
<evidence type="ECO:0000256" key="5">
    <source>
        <dbReference type="ARBA" id="ARBA00022946"/>
    </source>
</evidence>
<dbReference type="EMBL" id="PNBA02000001">
    <property type="protein sequence ID" value="KAG6438138.1"/>
    <property type="molecule type" value="Genomic_DNA"/>
</dbReference>
<keyword evidence="10" id="KW-0539">Nucleus</keyword>
<dbReference type="PANTHER" id="PTHR33926">
    <property type="entry name" value="PROTEIN TIC 22, CHLOROPLASTIC"/>
    <property type="match status" value="1"/>
</dbReference>
<feature type="compositionally biased region" description="Acidic residues" evidence="11">
    <location>
        <begin position="17"/>
        <end position="30"/>
    </location>
</feature>
<dbReference type="Pfam" id="PF04278">
    <property type="entry name" value="Tic22"/>
    <property type="match status" value="1"/>
</dbReference>
<organism evidence="12">
    <name type="scientific">Salvia splendens</name>
    <name type="common">Scarlet sage</name>
    <dbReference type="NCBI Taxonomy" id="180675"/>
    <lineage>
        <taxon>Eukaryota</taxon>
        <taxon>Viridiplantae</taxon>
        <taxon>Streptophyta</taxon>
        <taxon>Embryophyta</taxon>
        <taxon>Tracheophyta</taxon>
        <taxon>Spermatophyta</taxon>
        <taxon>Magnoliopsida</taxon>
        <taxon>eudicotyledons</taxon>
        <taxon>Gunneridae</taxon>
        <taxon>Pentapetalae</taxon>
        <taxon>asterids</taxon>
        <taxon>lamiids</taxon>
        <taxon>Lamiales</taxon>
        <taxon>Lamiaceae</taxon>
        <taxon>Nepetoideae</taxon>
        <taxon>Mentheae</taxon>
        <taxon>Salviinae</taxon>
        <taxon>Salvia</taxon>
        <taxon>Salvia subgen. Calosphace</taxon>
        <taxon>core Calosphace</taxon>
    </lineage>
</organism>
<dbReference type="Proteomes" id="UP000298416">
    <property type="component" value="Unassembled WGS sequence"/>
</dbReference>
<evidence type="ECO:0000256" key="10">
    <source>
        <dbReference type="RuleBase" id="RU368027"/>
    </source>
</evidence>
<dbReference type="GO" id="GO:0005730">
    <property type="term" value="C:nucleolus"/>
    <property type="evidence" value="ECO:0007669"/>
    <property type="project" value="UniProtKB-SubCell"/>
</dbReference>
<comment type="similarity">
    <text evidence="9">Belongs to the Tic22 family.</text>
</comment>
<proteinExistence type="inferred from homology"/>
<keyword evidence="1" id="KW-0813">Transport</keyword>
<comment type="function">
    <text evidence="7">Involved in protein precursor import into chloroplasts. Imported into the intermembrane space via the Toc translocon. May be involved in the import pathway used by proteins without a cleavable N-terminal pre-sequence.</text>
</comment>
<comment type="subcellular location">
    <subcellularLocation>
        <location evidence="10">Nucleus</location>
        <location evidence="10">Nucleolus</location>
    </subcellularLocation>
    <subcellularLocation>
        <location evidence="8">Plastid</location>
        <location evidence="8">Chloroplast intermembrane space</location>
        <topology evidence="8">Peripheral membrane protein</topology>
    </subcellularLocation>
</comment>
<evidence type="ECO:0000256" key="8">
    <source>
        <dbReference type="ARBA" id="ARBA00060366"/>
    </source>
</evidence>
<gene>
    <name evidence="12" type="ORF">SASPL_103075</name>
</gene>
<comment type="subunit">
    <text evidence="10">Associates with 90S and pre-40S pre-ribosomal particles.</text>
</comment>
<feature type="region of interest" description="Disordered" evidence="11">
    <location>
        <begin position="47"/>
        <end position="83"/>
    </location>
</feature>
<comment type="function">
    <text evidence="10">Component of the 90S pre-ribosome involved in the maturation of rRNAs. Required for early cleavages of the pre-RNAs in the 40S ribosomal subunit maturation pathway.</text>
</comment>
<keyword evidence="3" id="KW-0934">Plastid</keyword>
<accession>A0A8X8YYB7</accession>
<name>A0A8X8YYB7_SALSN</name>
<keyword evidence="10" id="KW-0687">Ribonucleoprotein</keyword>
<evidence type="ECO:0000313" key="13">
    <source>
        <dbReference type="Proteomes" id="UP000298416"/>
    </source>
</evidence>
<evidence type="ECO:0000256" key="1">
    <source>
        <dbReference type="ARBA" id="ARBA00022448"/>
    </source>
</evidence>
<evidence type="ECO:0000256" key="9">
    <source>
        <dbReference type="ARBA" id="ARBA00061192"/>
    </source>
</evidence>
<evidence type="ECO:0000313" key="12">
    <source>
        <dbReference type="EMBL" id="KAG6438138.1"/>
    </source>
</evidence>
<evidence type="ECO:0000256" key="2">
    <source>
        <dbReference type="ARBA" id="ARBA00022528"/>
    </source>
</evidence>
<evidence type="ECO:0000256" key="4">
    <source>
        <dbReference type="ARBA" id="ARBA00022927"/>
    </source>
</evidence>
<keyword evidence="4" id="KW-0653">Protein transport</keyword>
<evidence type="ECO:0000256" key="3">
    <source>
        <dbReference type="ARBA" id="ARBA00022640"/>
    </source>
</evidence>
<evidence type="ECO:0000256" key="11">
    <source>
        <dbReference type="SAM" id="MobiDB-lite"/>
    </source>
</evidence>
<sequence length="540" mass="60845">MKKSDPAVAASTKITFDDSDDYESSSDEEDAIKREIAAEVTFEELQRARSDGSDLVFRKPKPEKKGGRANKNRPMEISSKKPVTRFREVIQAPKKVIRDPRFESLCGNLDVDGHKKRYNFIYENTLPAEKEELKKQMKKTKDREAVGELKDQLTRIDKELKSVAVKRTEKDILAEHKKKERDAAKKGKQPYYLKKSEIQKQKLAEKFKELKESGKLESFIEKKRRRNAAKDHRFMPYRRPTEQGDQKSKKFHCGIEGTTMESSSAKPSVGPPPNPLLPLSTFFHRVSTQLATRLDDAKRFAGASLPAFLPPPPLPRLSLPFASVSQRQGKQAAATEASLNSAHVARRLSGTSVYTVSNTNNEFVLVSDPEGVKSIGLLCFRREDAEAFLAQVRSRRGEVKGGVKVVPITLDQVYMLKVEGIAFRFLPDPVQIKNALEIRASDVKTGFDGVPVFQSDLLVVKKKNKRYCPIYFQKEDIEKALSTVSRASRGPGLSQHILVGSLEDVLRKMEISKKNSGWEDLIFIPPGKSHSQHIQEVAKV</sequence>
<evidence type="ECO:0000256" key="7">
    <source>
        <dbReference type="ARBA" id="ARBA00053802"/>
    </source>
</evidence>
<reference evidence="12" key="1">
    <citation type="submission" date="2018-01" db="EMBL/GenBank/DDBJ databases">
        <authorList>
            <person name="Mao J.F."/>
        </authorList>
    </citation>
    <scope>NUCLEOTIDE SEQUENCE</scope>
    <source>
        <strain evidence="12">Huo1</strain>
        <tissue evidence="12">Leaf</tissue>
    </source>
</reference>
<dbReference type="GO" id="GO:1990904">
    <property type="term" value="C:ribonucleoprotein complex"/>
    <property type="evidence" value="ECO:0007669"/>
    <property type="project" value="UniProtKB-KW"/>
</dbReference>
<keyword evidence="13" id="KW-1185">Reference proteome</keyword>
<comment type="caution">
    <text evidence="12">The sequence shown here is derived from an EMBL/GenBank/DDBJ whole genome shotgun (WGS) entry which is preliminary data.</text>
</comment>
<keyword evidence="10" id="KW-0690">Ribosome biogenesis</keyword>
<keyword evidence="5" id="KW-0809">Transit peptide</keyword>